<evidence type="ECO:0000313" key="6">
    <source>
        <dbReference type="Proteomes" id="UP000077317"/>
    </source>
</evidence>
<dbReference type="PROSITE" id="PS51257">
    <property type="entry name" value="PROKAR_LIPOPROTEIN"/>
    <property type="match status" value="1"/>
</dbReference>
<sequence>MERSKKRLALVSLILTAHLVLGACQASQESKEEPLSQDKTAKQELKQSEEITVVAEILEDGYVMVHGNHYHVEKKAIPYNAKFLSDTLAPSDYQLKKKNIITKLEKGYIVKIDEDFCYYPTDKEHKANIISIKEARKRTKYLKLEEHHGKKNKKNKKRKNKKKGYVEGIDKPTSDGFLLTDESQITAKTDSGIIVEHNGHSHFFFYSDLVGSRWAYLIPKNYKQVPSQGTAGRSSSFQNGAHDHYTFNPSDIVAEDANGYIVRHGDHYHYIPKSSLTGYFQTSQTLRQTLRQAGAPILSLPQGRQAGYLPPLTNPLLSNGSIGQSVPPFPSQPLGRRAGIDYPTTDGFIFRGNGIVGRTDLGLLVEHQGHTHLVTYESLKGTKWEALIEKKTKPSQPNNEPKKPELPPQTKPDQESDLEAKRAYLAKSLNLPLSNIRVADTDNGKVFIYPHGDHEHAIAVDKISLNEPIEDPHAHQAIGIATLKSLGFDDDIIEDILHAQADTDFPGQETDPDKMKEWLKTVKYLNIGQRPNPLERKGLDLMPNIEILGIGFTPIKDVRPLYQFKKLKHLWMTQTGISNYDFLKNLPTLEGIDISQNNVSDLSFLKQYPQLKSVSAAGNHINDISVLAELPHLESLNLDYNHITDLSPLRGLSKLQAVSLEHNQISDLSALSGKKDLKRLFVSHNPKINLNTLKAQSLEELTASHNEWTDLTFIKQLPSLKNLNVEHNKLRSLAGLEEALSLEKLSAANNQIKEIGLSKDQASLLSLNLAHNQLKNLTGINHLKVLEDVDASHNLLSTLALSQSNHSIRHLNVSYNRIPQAELDLNEHNIPKVIADYFKSAESGDISGNEAAPSTAEEGEQAAASQKTANEPEIPESTEAAETIQAESTETVSQAEAANQAPYEEKNREETAVADANAEKNPEASQSKQETDPVSSDEEQDKDSKKLSEKTANNEADENEQAS</sequence>
<dbReference type="PANTHER" id="PTHR46652">
    <property type="entry name" value="LEUCINE-RICH REPEAT AND IQ DOMAIN-CONTAINING PROTEIN 1-RELATED"/>
    <property type="match status" value="1"/>
</dbReference>
<dbReference type="InterPro" id="IPR001611">
    <property type="entry name" value="Leu-rich_rpt"/>
</dbReference>
<dbReference type="PANTHER" id="PTHR46652:SF3">
    <property type="entry name" value="LEUCINE-RICH REPEAT-CONTAINING PROTEIN 9"/>
    <property type="match status" value="1"/>
</dbReference>
<dbReference type="SMART" id="SM00364">
    <property type="entry name" value="LRR_BAC"/>
    <property type="match status" value="5"/>
</dbReference>
<dbReference type="InterPro" id="IPR023832">
    <property type="entry name" value="His_triad_protein"/>
</dbReference>
<dbReference type="SMART" id="SM00369">
    <property type="entry name" value="LRR_TYP"/>
    <property type="match status" value="4"/>
</dbReference>
<keyword evidence="6" id="KW-1185">Reference proteome</keyword>
<organism evidence="5 6">
    <name type="scientific">Streptococcus pantholopis</name>
    <dbReference type="NCBI Taxonomy" id="1811193"/>
    <lineage>
        <taxon>Bacteria</taxon>
        <taxon>Bacillati</taxon>
        <taxon>Bacillota</taxon>
        <taxon>Bacilli</taxon>
        <taxon>Lactobacillales</taxon>
        <taxon>Streptococcaceae</taxon>
        <taxon>Streptococcus</taxon>
    </lineage>
</organism>
<dbReference type="EMBL" id="CP014699">
    <property type="protein sequence ID" value="AND79767.1"/>
    <property type="molecule type" value="Genomic_DNA"/>
</dbReference>
<dbReference type="SUPFAM" id="SSF142887">
    <property type="entry name" value="PhtA domain-like"/>
    <property type="match status" value="3"/>
</dbReference>
<accession>A0A172Q8M2</accession>
<dbReference type="InterPro" id="IPR025875">
    <property type="entry name" value="Leu-rich_rpt_4"/>
</dbReference>
<dbReference type="STRING" id="1811193.A0O21_06870"/>
<dbReference type="Proteomes" id="UP000077317">
    <property type="component" value="Chromosome"/>
</dbReference>
<dbReference type="KEGG" id="spat:A0O21_06870"/>
<dbReference type="NCBIfam" id="TIGR01363">
    <property type="entry name" value="strep_his_triad"/>
    <property type="match status" value="2"/>
</dbReference>
<dbReference type="SUPFAM" id="SSF52058">
    <property type="entry name" value="L domain-like"/>
    <property type="match status" value="1"/>
</dbReference>
<name>A0A172Q8M2_9STRE</name>
<proteinExistence type="predicted"/>
<feature type="compositionally biased region" description="Polar residues" evidence="3">
    <location>
        <begin position="923"/>
        <end position="934"/>
    </location>
</feature>
<evidence type="ECO:0000256" key="4">
    <source>
        <dbReference type="SAM" id="SignalP"/>
    </source>
</evidence>
<protein>
    <recommendedName>
        <fullName evidence="7">Histidine triad protein</fullName>
    </recommendedName>
</protein>
<feature type="signal peptide" evidence="4">
    <location>
        <begin position="1"/>
        <end position="22"/>
    </location>
</feature>
<dbReference type="InterPro" id="IPR037228">
    <property type="entry name" value="PhtA_dom_sf"/>
</dbReference>
<gene>
    <name evidence="5" type="ORF">A0O21_06870</name>
</gene>
<dbReference type="InterPro" id="IPR006270">
    <property type="entry name" value="Strep_his_triad_rpt"/>
</dbReference>
<evidence type="ECO:0000256" key="1">
    <source>
        <dbReference type="ARBA" id="ARBA00022614"/>
    </source>
</evidence>
<dbReference type="RefSeq" id="WP_067063421.1">
    <property type="nucleotide sequence ID" value="NZ_CP014699.1"/>
</dbReference>
<feature type="compositionally biased region" description="Basic and acidic residues" evidence="3">
    <location>
        <begin position="903"/>
        <end position="922"/>
    </location>
</feature>
<feature type="region of interest" description="Disordered" evidence="3">
    <location>
        <begin position="144"/>
        <end position="167"/>
    </location>
</feature>
<feature type="region of interest" description="Disordered" evidence="3">
    <location>
        <begin position="390"/>
        <end position="417"/>
    </location>
</feature>
<dbReference type="AlphaFoldDB" id="A0A172Q8M2"/>
<keyword evidence="4" id="KW-0732">Signal</keyword>
<evidence type="ECO:0000313" key="5">
    <source>
        <dbReference type="EMBL" id="AND79767.1"/>
    </source>
</evidence>
<evidence type="ECO:0008006" key="7">
    <source>
        <dbReference type="Google" id="ProtNLM"/>
    </source>
</evidence>
<feature type="region of interest" description="Disordered" evidence="3">
    <location>
        <begin position="845"/>
        <end position="963"/>
    </location>
</feature>
<dbReference type="InterPro" id="IPR003591">
    <property type="entry name" value="Leu-rich_rpt_typical-subtyp"/>
</dbReference>
<keyword evidence="2" id="KW-0677">Repeat</keyword>
<dbReference type="Pfam" id="PF04270">
    <property type="entry name" value="Strep_his_triad"/>
    <property type="match status" value="5"/>
</dbReference>
<dbReference type="OrthoDB" id="2237383at2"/>
<reference evidence="5 6" key="1">
    <citation type="journal article" date="2016" name="Int. J. Syst. Evol. Microbiol.">
        <title>Streptococcuspantholopis sp. nov., isolated from faeces of the Tibetan antelope (Pantholops hodgsonii).</title>
        <authorList>
            <person name="Bai X."/>
            <person name="Xiong Y."/>
            <person name="Lu S."/>
            <person name="Jin D."/>
            <person name="Lai X."/>
            <person name="Yang J."/>
            <person name="Niu L."/>
            <person name="Hu S."/>
            <person name="Meng X."/>
            <person name="Pu J."/>
            <person name="Ye C."/>
            <person name="Xu J."/>
        </authorList>
    </citation>
    <scope>NUCLEOTIDE SEQUENCE [LARGE SCALE GENOMIC DNA]</scope>
    <source>
        <strain evidence="5 6">TA 26</strain>
    </source>
</reference>
<evidence type="ECO:0000256" key="3">
    <source>
        <dbReference type="SAM" id="MobiDB-lite"/>
    </source>
</evidence>
<dbReference type="Gene3D" id="3.80.10.10">
    <property type="entry name" value="Ribonuclease Inhibitor"/>
    <property type="match status" value="3"/>
</dbReference>
<reference evidence="6" key="2">
    <citation type="submission" date="2016-03" db="EMBL/GenBank/DDBJ databases">
        <title>Streptococcus antelopensis sp. nov., isolated from the feces of the Tibetan antelope (Pantholops hodgsonii) in Hoh Xil National Nature Reserve, Qinghai, China.</title>
        <authorList>
            <person name="Bai X."/>
        </authorList>
    </citation>
    <scope>NUCLEOTIDE SEQUENCE [LARGE SCALE GENOMIC DNA]</scope>
    <source>
        <strain evidence="6">TA 26</strain>
    </source>
</reference>
<dbReference type="InterPro" id="IPR050836">
    <property type="entry name" value="SDS22/Internalin_LRR"/>
</dbReference>
<feature type="compositionally biased region" description="Basic residues" evidence="3">
    <location>
        <begin position="149"/>
        <end position="163"/>
    </location>
</feature>
<keyword evidence="1" id="KW-0433">Leucine-rich repeat</keyword>
<feature type="compositionally biased region" description="Polar residues" evidence="3">
    <location>
        <begin position="885"/>
        <end position="897"/>
    </location>
</feature>
<feature type="chain" id="PRO_5038470390" description="Histidine triad protein" evidence="4">
    <location>
        <begin position="23"/>
        <end position="963"/>
    </location>
</feature>
<dbReference type="Pfam" id="PF12799">
    <property type="entry name" value="LRR_4"/>
    <property type="match status" value="1"/>
</dbReference>
<evidence type="ECO:0000256" key="2">
    <source>
        <dbReference type="ARBA" id="ARBA00022737"/>
    </source>
</evidence>
<dbReference type="InterPro" id="IPR032675">
    <property type="entry name" value="LRR_dom_sf"/>
</dbReference>
<dbReference type="Gene3D" id="3.10.50.90">
    <property type="match status" value="3"/>
</dbReference>
<dbReference type="PROSITE" id="PS51450">
    <property type="entry name" value="LRR"/>
    <property type="match status" value="4"/>
</dbReference>